<dbReference type="EMBL" id="CP127221">
    <property type="protein sequence ID" value="WIW94669.1"/>
    <property type="molecule type" value="Genomic_DNA"/>
</dbReference>
<proteinExistence type="predicted"/>
<evidence type="ECO:0008006" key="4">
    <source>
        <dbReference type="Google" id="ProtNLM"/>
    </source>
</evidence>
<evidence type="ECO:0000313" key="3">
    <source>
        <dbReference type="Proteomes" id="UP001231445"/>
    </source>
</evidence>
<dbReference type="Proteomes" id="UP001231445">
    <property type="component" value="Chromosome"/>
</dbReference>
<keyword evidence="1" id="KW-0732">Signal</keyword>
<accession>A0A9Y2B3K7</accession>
<dbReference type="AlphaFoldDB" id="A0A9Y2B3K7"/>
<dbReference type="KEGG" id="arue:QQX03_06670"/>
<name>A0A9Y2B3K7_9SPHN</name>
<keyword evidence="3" id="KW-1185">Reference proteome</keyword>
<feature type="chain" id="PRO_5040827547" description="TonB-dependent receptor" evidence="1">
    <location>
        <begin position="26"/>
        <end position="61"/>
    </location>
</feature>
<feature type="signal peptide" evidence="1">
    <location>
        <begin position="1"/>
        <end position="25"/>
    </location>
</feature>
<dbReference type="RefSeq" id="WP_285974985.1">
    <property type="nucleotide sequence ID" value="NZ_CP127221.1"/>
</dbReference>
<evidence type="ECO:0000313" key="2">
    <source>
        <dbReference type="EMBL" id="WIW94669.1"/>
    </source>
</evidence>
<gene>
    <name evidence="2" type="ORF">QQX03_06670</name>
</gene>
<organism evidence="2 3">
    <name type="scientific">Altererythrobacter rubellus</name>
    <dbReference type="NCBI Taxonomy" id="2173831"/>
    <lineage>
        <taxon>Bacteria</taxon>
        <taxon>Pseudomonadati</taxon>
        <taxon>Pseudomonadota</taxon>
        <taxon>Alphaproteobacteria</taxon>
        <taxon>Sphingomonadales</taxon>
        <taxon>Erythrobacteraceae</taxon>
        <taxon>Altererythrobacter</taxon>
    </lineage>
</organism>
<reference evidence="2 3" key="1">
    <citation type="submission" date="2023-06" db="EMBL/GenBank/DDBJ databases">
        <title>Altererythrobacter rubellus NBRC 112769 genome.</title>
        <authorList>
            <person name="Zhang K."/>
        </authorList>
    </citation>
    <scope>NUCLEOTIDE SEQUENCE [LARGE SCALE GENOMIC DNA]</scope>
    <source>
        <strain evidence="2 3">NBRC 112769</strain>
    </source>
</reference>
<evidence type="ECO:0000256" key="1">
    <source>
        <dbReference type="SAM" id="SignalP"/>
    </source>
</evidence>
<protein>
    <recommendedName>
        <fullName evidence="4">TonB-dependent receptor</fullName>
    </recommendedName>
</protein>
<sequence>MAFHPFGRALALASLSLIPFQAVLANESSTADGSDPGPDDPVLTDTIVVSAVRTDSATRLS</sequence>